<dbReference type="InterPro" id="IPR036047">
    <property type="entry name" value="F-box-like_dom_sf"/>
</dbReference>
<dbReference type="InterPro" id="IPR001810">
    <property type="entry name" value="F-box_dom"/>
</dbReference>
<reference evidence="2" key="1">
    <citation type="submission" date="2022-01" db="EMBL/GenBank/DDBJ databases">
        <authorList>
            <person name="King R."/>
        </authorList>
    </citation>
    <scope>NUCLEOTIDE SEQUENCE</scope>
</reference>
<gene>
    <name evidence="2" type="ORF">CHIRRI_LOCUS12348</name>
</gene>
<proteinExistence type="predicted"/>
<sequence>MESTFNADPLEYFPYEVSERILSYLSVKNLMRVSAVNSLWYDFIGQSKRLMKNVKIKIRNQDYKKRTICHLLTSTRNYETFEIDTMDLRSINVIFELLQSQQWRNVIIKNLYFTTASQAHMFFSLIQDSVRSLEMRGAYILYPNGIDKNHGLVFPNLRRFTAITTKSAYILLEMFQNVRHLTHFSLKSAELNEAASNAVMEILKSNDKLEVLNISNAALFPLLYLDKITIPCKLRQLSILNENNREGRKNSENFIALLQDQRESLQTIILDKLFEEDVLKAIYALPKLRMLSIKEFTNIDAYNNLMLTRSKSIKQLYINVLPENFNLLKAIIVATPNLYSLTVLHMNYKFMKFISKNLPNLRGLSIGFPNISYLPRGDIFKNLGYLYVQNYKPSLRKSILRRKFHSLSNFEQLLFRTLA</sequence>
<dbReference type="SMART" id="SM00256">
    <property type="entry name" value="FBOX"/>
    <property type="match status" value="1"/>
</dbReference>
<dbReference type="InterPro" id="IPR032675">
    <property type="entry name" value="LRR_dom_sf"/>
</dbReference>
<evidence type="ECO:0000259" key="1">
    <source>
        <dbReference type="PROSITE" id="PS50181"/>
    </source>
</evidence>
<dbReference type="SUPFAM" id="SSF81383">
    <property type="entry name" value="F-box domain"/>
    <property type="match status" value="1"/>
</dbReference>
<dbReference type="EMBL" id="OU895879">
    <property type="protein sequence ID" value="CAG9809527.1"/>
    <property type="molecule type" value="Genomic_DNA"/>
</dbReference>
<dbReference type="SUPFAM" id="SSF52047">
    <property type="entry name" value="RNI-like"/>
    <property type="match status" value="1"/>
</dbReference>
<dbReference type="AlphaFoldDB" id="A0A9N9WUB9"/>
<dbReference type="Gene3D" id="3.80.10.10">
    <property type="entry name" value="Ribonuclease Inhibitor"/>
    <property type="match status" value="1"/>
</dbReference>
<accession>A0A9N9WUB9</accession>
<evidence type="ECO:0000313" key="3">
    <source>
        <dbReference type="Proteomes" id="UP001153620"/>
    </source>
</evidence>
<dbReference type="Gene3D" id="1.20.1280.50">
    <property type="match status" value="1"/>
</dbReference>
<keyword evidence="3" id="KW-1185">Reference proteome</keyword>
<dbReference type="OrthoDB" id="3219396at2759"/>
<dbReference type="PROSITE" id="PS50181">
    <property type="entry name" value="FBOX"/>
    <property type="match status" value="1"/>
</dbReference>
<protein>
    <recommendedName>
        <fullName evidence="1">F-box domain-containing protein</fullName>
    </recommendedName>
</protein>
<evidence type="ECO:0000313" key="2">
    <source>
        <dbReference type="EMBL" id="CAG9809527.1"/>
    </source>
</evidence>
<dbReference type="Proteomes" id="UP001153620">
    <property type="component" value="Chromosome 3"/>
</dbReference>
<organism evidence="2 3">
    <name type="scientific">Chironomus riparius</name>
    <dbReference type="NCBI Taxonomy" id="315576"/>
    <lineage>
        <taxon>Eukaryota</taxon>
        <taxon>Metazoa</taxon>
        <taxon>Ecdysozoa</taxon>
        <taxon>Arthropoda</taxon>
        <taxon>Hexapoda</taxon>
        <taxon>Insecta</taxon>
        <taxon>Pterygota</taxon>
        <taxon>Neoptera</taxon>
        <taxon>Endopterygota</taxon>
        <taxon>Diptera</taxon>
        <taxon>Nematocera</taxon>
        <taxon>Chironomoidea</taxon>
        <taxon>Chironomidae</taxon>
        <taxon>Chironominae</taxon>
        <taxon>Chironomus</taxon>
    </lineage>
</organism>
<name>A0A9N9WUB9_9DIPT</name>
<reference evidence="2" key="2">
    <citation type="submission" date="2022-10" db="EMBL/GenBank/DDBJ databases">
        <authorList>
            <consortium name="ENA_rothamsted_submissions"/>
            <consortium name="culmorum"/>
            <person name="King R."/>
        </authorList>
    </citation>
    <scope>NUCLEOTIDE SEQUENCE</scope>
</reference>
<feature type="domain" description="F-box" evidence="1">
    <location>
        <begin position="7"/>
        <end position="54"/>
    </location>
</feature>
<dbReference type="Pfam" id="PF12937">
    <property type="entry name" value="F-box-like"/>
    <property type="match status" value="1"/>
</dbReference>